<comment type="caution">
    <text evidence="1">The sequence shown here is derived from an EMBL/GenBank/DDBJ whole genome shotgun (WGS) entry which is preliminary data.</text>
</comment>
<feature type="non-terminal residue" evidence="1">
    <location>
        <position position="1"/>
    </location>
</feature>
<protein>
    <submittedName>
        <fullName evidence="1">MFS transporter</fullName>
    </submittedName>
</protein>
<sequence length="59" mass="5434">RGGHPAAVVVAVAPGTPAGAVPEVGAPEQEVVDIPLDGTPAPARGAYGTAAAAPAPGAL</sequence>
<dbReference type="AlphaFoldDB" id="A0A6G3QXC0"/>
<name>A0A6G3QXC0_9ACTN</name>
<reference evidence="1" key="1">
    <citation type="submission" date="2020-01" db="EMBL/GenBank/DDBJ databases">
        <title>Insect and environment-associated Actinomycetes.</title>
        <authorList>
            <person name="Currrie C."/>
            <person name="Chevrette M."/>
            <person name="Carlson C."/>
            <person name="Stubbendieck R."/>
            <person name="Wendt-Pienkowski E."/>
        </authorList>
    </citation>
    <scope>NUCLEOTIDE SEQUENCE</scope>
    <source>
        <strain evidence="1">SID14436</strain>
    </source>
</reference>
<gene>
    <name evidence="1" type="ORF">G3I53_19475</name>
</gene>
<organism evidence="1">
    <name type="scientific">Streptomyces sp. SID14436</name>
    <dbReference type="NCBI Taxonomy" id="2706070"/>
    <lineage>
        <taxon>Bacteria</taxon>
        <taxon>Bacillati</taxon>
        <taxon>Actinomycetota</taxon>
        <taxon>Actinomycetes</taxon>
        <taxon>Kitasatosporales</taxon>
        <taxon>Streptomycetaceae</taxon>
        <taxon>Streptomyces</taxon>
    </lineage>
</organism>
<evidence type="ECO:0000313" key="1">
    <source>
        <dbReference type="EMBL" id="NEA88149.1"/>
    </source>
</evidence>
<accession>A0A6G3QXC0</accession>
<proteinExistence type="predicted"/>
<dbReference type="EMBL" id="JAAGMD010000558">
    <property type="protein sequence ID" value="NEA88149.1"/>
    <property type="molecule type" value="Genomic_DNA"/>
</dbReference>